<accession>A0A1D1VX38</accession>
<evidence type="ECO:0000259" key="3">
    <source>
        <dbReference type="Pfam" id="PF00170"/>
    </source>
</evidence>
<dbReference type="InterPro" id="IPR004827">
    <property type="entry name" value="bZIP"/>
</dbReference>
<name>A0A1D1VX38_RAMVA</name>
<dbReference type="EMBL" id="BDGG01000013">
    <property type="protein sequence ID" value="GAV06015.1"/>
    <property type="molecule type" value="Genomic_DNA"/>
</dbReference>
<evidence type="ECO:0000313" key="5">
    <source>
        <dbReference type="Proteomes" id="UP000186922"/>
    </source>
</evidence>
<comment type="caution">
    <text evidence="4">The sequence shown here is derived from an EMBL/GenBank/DDBJ whole genome shotgun (WGS) entry which is preliminary data.</text>
</comment>
<keyword evidence="5" id="KW-1185">Reference proteome</keyword>
<dbReference type="Pfam" id="PF00170">
    <property type="entry name" value="bZIP_1"/>
    <property type="match status" value="1"/>
</dbReference>
<proteinExistence type="predicted"/>
<evidence type="ECO:0000313" key="4">
    <source>
        <dbReference type="EMBL" id="GAV06015.1"/>
    </source>
</evidence>
<dbReference type="AlphaFoldDB" id="A0A1D1VX38"/>
<dbReference type="SUPFAM" id="SSF57959">
    <property type="entry name" value="Leucine zipper domain"/>
    <property type="match status" value="1"/>
</dbReference>
<protein>
    <recommendedName>
        <fullName evidence="3">BZIP domain-containing protein</fullName>
    </recommendedName>
</protein>
<dbReference type="Proteomes" id="UP000186922">
    <property type="component" value="Unassembled WGS sequence"/>
</dbReference>
<organism evidence="4 5">
    <name type="scientific">Ramazzottius varieornatus</name>
    <name type="common">Water bear</name>
    <name type="synonym">Tardigrade</name>
    <dbReference type="NCBI Taxonomy" id="947166"/>
    <lineage>
        <taxon>Eukaryota</taxon>
        <taxon>Metazoa</taxon>
        <taxon>Ecdysozoa</taxon>
        <taxon>Tardigrada</taxon>
        <taxon>Eutardigrada</taxon>
        <taxon>Parachela</taxon>
        <taxon>Hypsibioidea</taxon>
        <taxon>Ramazzottiidae</taxon>
        <taxon>Ramazzottius</taxon>
    </lineage>
</organism>
<feature type="region of interest" description="Disordered" evidence="2">
    <location>
        <begin position="1"/>
        <end position="24"/>
    </location>
</feature>
<dbReference type="InterPro" id="IPR046347">
    <property type="entry name" value="bZIP_sf"/>
</dbReference>
<gene>
    <name evidence="4" type="primary">RvY_16057-1</name>
    <name evidence="4" type="synonym">RvY_16057.1</name>
    <name evidence="4" type="ORF">RvY_16057</name>
</gene>
<feature type="domain" description="BZIP" evidence="3">
    <location>
        <begin position="9"/>
        <end position="54"/>
    </location>
</feature>
<dbReference type="Gene3D" id="1.20.5.170">
    <property type="match status" value="1"/>
</dbReference>
<feature type="coiled-coil region" evidence="1">
    <location>
        <begin position="25"/>
        <end position="52"/>
    </location>
</feature>
<evidence type="ECO:0000256" key="2">
    <source>
        <dbReference type="SAM" id="MobiDB-lite"/>
    </source>
</evidence>
<evidence type="ECO:0000256" key="1">
    <source>
        <dbReference type="SAM" id="Coils"/>
    </source>
</evidence>
<dbReference type="GO" id="GO:0003700">
    <property type="term" value="F:DNA-binding transcription factor activity"/>
    <property type="evidence" value="ECO:0007669"/>
    <property type="project" value="InterPro"/>
</dbReference>
<keyword evidence="1" id="KW-0175">Coiled coil</keyword>
<sequence length="68" mass="7675">MEPASPTGQKAKMLQDNSNAARESRASMKMYIRCLENRVKQMEKQIAALTDELRHIYGIDGQLTIVPP</sequence>
<reference evidence="4 5" key="1">
    <citation type="journal article" date="2016" name="Nat. Commun.">
        <title>Extremotolerant tardigrade genome and improved radiotolerance of human cultured cells by tardigrade-unique protein.</title>
        <authorList>
            <person name="Hashimoto T."/>
            <person name="Horikawa D.D."/>
            <person name="Saito Y."/>
            <person name="Kuwahara H."/>
            <person name="Kozuka-Hata H."/>
            <person name="Shin-I T."/>
            <person name="Minakuchi Y."/>
            <person name="Ohishi K."/>
            <person name="Motoyama A."/>
            <person name="Aizu T."/>
            <person name="Enomoto A."/>
            <person name="Kondo K."/>
            <person name="Tanaka S."/>
            <person name="Hara Y."/>
            <person name="Koshikawa S."/>
            <person name="Sagara H."/>
            <person name="Miura T."/>
            <person name="Yokobori S."/>
            <person name="Miyagawa K."/>
            <person name="Suzuki Y."/>
            <person name="Kubo T."/>
            <person name="Oyama M."/>
            <person name="Kohara Y."/>
            <person name="Fujiyama A."/>
            <person name="Arakawa K."/>
            <person name="Katayama T."/>
            <person name="Toyoda A."/>
            <person name="Kunieda T."/>
        </authorList>
    </citation>
    <scope>NUCLEOTIDE SEQUENCE [LARGE SCALE GENOMIC DNA]</scope>
    <source>
        <strain evidence="4 5">YOKOZUNA-1</strain>
    </source>
</reference>